<dbReference type="InterPro" id="IPR041700">
    <property type="entry name" value="OMP_b-brl_3"/>
</dbReference>
<feature type="domain" description="Outer membrane protein beta-barrel" evidence="4">
    <location>
        <begin position="364"/>
        <end position="767"/>
    </location>
</feature>
<evidence type="ECO:0000313" key="6">
    <source>
        <dbReference type="Proteomes" id="UP000292372"/>
    </source>
</evidence>
<keyword evidence="3" id="KW-0998">Cell outer membrane</keyword>
<dbReference type="EMBL" id="SIRS01000001">
    <property type="protein sequence ID" value="TBN18619.1"/>
    <property type="molecule type" value="Genomic_DNA"/>
</dbReference>
<reference evidence="5 6" key="1">
    <citation type="journal article" date="2015" name="Int. J. Syst. Evol. Microbiol.">
        <title>Hyunsoonleella pacifica sp. nov., isolated from seawater of South Pacific Gyre.</title>
        <authorList>
            <person name="Gao X."/>
            <person name="Zhang Z."/>
            <person name="Dai X."/>
            <person name="Zhang X.H."/>
        </authorList>
    </citation>
    <scope>NUCLEOTIDE SEQUENCE [LARGE SCALE GENOMIC DNA]</scope>
    <source>
        <strain evidence="5 6">SW033</strain>
    </source>
</reference>
<organism evidence="5 6">
    <name type="scientific">Hyunsoonleella pacifica</name>
    <dbReference type="NCBI Taxonomy" id="1080224"/>
    <lineage>
        <taxon>Bacteria</taxon>
        <taxon>Pseudomonadati</taxon>
        <taxon>Bacteroidota</taxon>
        <taxon>Flavobacteriia</taxon>
        <taxon>Flavobacteriales</taxon>
        <taxon>Flavobacteriaceae</taxon>
    </lineage>
</organism>
<dbReference type="SUPFAM" id="SSF49464">
    <property type="entry name" value="Carboxypeptidase regulatory domain-like"/>
    <property type="match status" value="1"/>
</dbReference>
<sequence>MKRITLILILVLPLLTFSQISITGKIIDDLGAVAGANVVLKNSQSKVIGTISDFDGNFILEVDKDLYDLTVSYVGYISYTKEINATENIDLGIVNLKEDTNTLDEVVITGKKRLVEQKADRIVFNVENSIVARNGDAIEALKITPGLQVRNEGVSIFGKGNTQIMINGRLIPITGEELTNYLNSIAGEDIKKIEVITAPPAKYDAAGDGGLINIILKTGTQNSWKNTVSVIHNIDTYNFTTIRNSFSFRKDKLNLSASLDKTRGNIRGIEDFQVFYPNSTWDIAIDTKDSKTAFSGRLLLDYNITDNTTIGVQYFGNETQPGITDRSITRIVNPANTIDSLLVNNGNEDQTRLSHSLNLHAITKLDTLGRTLSLDADYFTYEADRNRIFRTESFDVNNNFQNINLSAITTSLQSIKNKSLKLDMEHPFKHINVSYGARISSINSESGIAFFNTESGTPVLDTNISNTFKYKENNQAVYVSANKTIGKKWQLQMGLRYESTQTEGFSEDLNQTNKNNYSKVFPTVYALYKKDENNTFSFSYSKRIERPSFNNLNPFRVFVSSNTFSEGNPFLQPSFTDNFELKHTHKRNFTTNIFFNIKTDLSSVIFTSDIDTNTQIVTRNNFLNQYVFGLGESYTFNKLKWLESQNNFTLIHIKSKFTKPFNAPLQNGFAYIASSNNNIKLNNNQNIQVNANYESNVQYGLFSVGSTFSLDLGYSTTFFNKNLQFSALIKDVFNTSALNNLESTINNVRQVYGQNRNNRYLRFSLRYSFGNKKISTKNRRFGNEEETNRVN</sequence>
<dbReference type="RefSeq" id="WP_130935137.1">
    <property type="nucleotide sequence ID" value="NZ_BMEE01000001.1"/>
</dbReference>
<accession>A0A4Q9FTD2</accession>
<dbReference type="AlphaFoldDB" id="A0A4Q9FTD2"/>
<dbReference type="InterPro" id="IPR037066">
    <property type="entry name" value="Plug_dom_sf"/>
</dbReference>
<proteinExistence type="predicted"/>
<evidence type="ECO:0000259" key="4">
    <source>
        <dbReference type="Pfam" id="PF14905"/>
    </source>
</evidence>
<gene>
    <name evidence="5" type="ORF">EYD46_00705</name>
</gene>
<keyword evidence="5" id="KW-0675">Receptor</keyword>
<evidence type="ECO:0000256" key="1">
    <source>
        <dbReference type="ARBA" id="ARBA00004442"/>
    </source>
</evidence>
<dbReference type="Gene3D" id="2.170.130.10">
    <property type="entry name" value="TonB-dependent receptor, plug domain"/>
    <property type="match status" value="1"/>
</dbReference>
<dbReference type="Gene3D" id="2.60.40.1120">
    <property type="entry name" value="Carboxypeptidase-like, regulatory domain"/>
    <property type="match status" value="1"/>
</dbReference>
<dbReference type="Pfam" id="PF14905">
    <property type="entry name" value="OMP_b-brl_3"/>
    <property type="match status" value="1"/>
</dbReference>
<name>A0A4Q9FTD2_9FLAO</name>
<dbReference type="Gene3D" id="2.40.170.20">
    <property type="entry name" value="TonB-dependent receptor, beta-barrel domain"/>
    <property type="match status" value="1"/>
</dbReference>
<comment type="subcellular location">
    <subcellularLocation>
        <location evidence="1">Cell outer membrane</location>
    </subcellularLocation>
</comment>
<dbReference type="PANTHER" id="PTHR40980">
    <property type="entry name" value="PLUG DOMAIN-CONTAINING PROTEIN"/>
    <property type="match status" value="1"/>
</dbReference>
<dbReference type="OrthoDB" id="8764943at2"/>
<evidence type="ECO:0000256" key="2">
    <source>
        <dbReference type="ARBA" id="ARBA00023136"/>
    </source>
</evidence>
<protein>
    <submittedName>
        <fullName evidence="5">TonB-dependent receptor</fullName>
    </submittedName>
</protein>
<evidence type="ECO:0000313" key="5">
    <source>
        <dbReference type="EMBL" id="TBN18619.1"/>
    </source>
</evidence>
<dbReference type="Pfam" id="PF13715">
    <property type="entry name" value="CarbopepD_reg_2"/>
    <property type="match status" value="1"/>
</dbReference>
<keyword evidence="2" id="KW-0472">Membrane</keyword>
<keyword evidence="6" id="KW-1185">Reference proteome</keyword>
<dbReference type="InterPro" id="IPR008969">
    <property type="entry name" value="CarboxyPept-like_regulatory"/>
</dbReference>
<dbReference type="PANTHER" id="PTHR40980:SF3">
    <property type="entry name" value="TONB-DEPENDENT RECEPTOR-LIKE BETA-BARREL DOMAIN-CONTAINING PROTEIN"/>
    <property type="match status" value="1"/>
</dbReference>
<dbReference type="Proteomes" id="UP000292372">
    <property type="component" value="Unassembled WGS sequence"/>
</dbReference>
<comment type="caution">
    <text evidence="5">The sequence shown here is derived from an EMBL/GenBank/DDBJ whole genome shotgun (WGS) entry which is preliminary data.</text>
</comment>
<dbReference type="InterPro" id="IPR036942">
    <property type="entry name" value="Beta-barrel_TonB_sf"/>
</dbReference>
<evidence type="ECO:0000256" key="3">
    <source>
        <dbReference type="ARBA" id="ARBA00023237"/>
    </source>
</evidence>
<dbReference type="SUPFAM" id="SSF56935">
    <property type="entry name" value="Porins"/>
    <property type="match status" value="1"/>
</dbReference>
<dbReference type="GO" id="GO:0009279">
    <property type="term" value="C:cell outer membrane"/>
    <property type="evidence" value="ECO:0007669"/>
    <property type="project" value="UniProtKB-SubCell"/>
</dbReference>